<accession>A0A5H2Y2Z8</accession>
<dbReference type="SUPFAM" id="SSF74788">
    <property type="entry name" value="Cullin repeat-like"/>
    <property type="match status" value="1"/>
</dbReference>
<sequence>GEREAEKTKESWTNILVGKFAPTVVKSISYDIKKLDLIDPKNCVHEVYLNLNLSLTPFQYYHAVKKYSYLNCSVRSSPPLTEVPCLSGSDYHVYTVDPSLAVPDSCSVSSLHREQQTECFTMAHAKVEGYQTLSSTTTKRQVIEWDQGWDYMQKGIAKLKRIVEGLLEAKFSSEEYMMLYTTIYTMCIQDPPYEYSQQLYKKYQETFEEYITSTLLPSLKEKSFVKSWAKQKVMVRWLLRFFHYLDRFYIAERSVPGLNEVGFNCFRDLVYREVNANVRVAIIGLINKEREGEQIDRALLKNVIDVFVEIGKGQMEAYEEDFEAHMLIDTQEYYSRKASSWILENPYTDYISKADECLRRERDRASHYLHSSSEKKLVEKVQHELVVVYATQLLEKEHSDSGYSGFPRDINWRIQDSQGSQYKVSKLFMELTRSLER</sequence>
<dbReference type="Gene3D" id="1.20.1310.10">
    <property type="entry name" value="Cullin Repeats"/>
    <property type="match status" value="2"/>
</dbReference>
<evidence type="ECO:0000259" key="2">
    <source>
        <dbReference type="Pfam" id="PF00888"/>
    </source>
</evidence>
<gene>
    <name evidence="3" type="ORF">Prudu_147S000100</name>
</gene>
<dbReference type="GO" id="GO:0006511">
    <property type="term" value="P:ubiquitin-dependent protein catabolic process"/>
    <property type="evidence" value="ECO:0007669"/>
    <property type="project" value="InterPro"/>
</dbReference>
<dbReference type="GO" id="GO:0031625">
    <property type="term" value="F:ubiquitin protein ligase binding"/>
    <property type="evidence" value="ECO:0007669"/>
    <property type="project" value="InterPro"/>
</dbReference>
<name>A0A5H2Y2Z8_PRUDU</name>
<proteinExistence type="inferred from homology"/>
<dbReference type="InterPro" id="IPR001373">
    <property type="entry name" value="Cullin_N"/>
</dbReference>
<dbReference type="AlphaFoldDB" id="A0A5H2Y2Z8"/>
<feature type="non-terminal residue" evidence="3">
    <location>
        <position position="1"/>
    </location>
</feature>
<protein>
    <submittedName>
        <fullName evidence="3">Cullin 1</fullName>
    </submittedName>
</protein>
<dbReference type="PANTHER" id="PTHR11932">
    <property type="entry name" value="CULLIN"/>
    <property type="match status" value="1"/>
</dbReference>
<dbReference type="InterPro" id="IPR016159">
    <property type="entry name" value="Cullin_repeat-like_dom_sf"/>
</dbReference>
<organism evidence="3">
    <name type="scientific">Prunus dulcis</name>
    <name type="common">Almond</name>
    <name type="synonym">Amygdalus dulcis</name>
    <dbReference type="NCBI Taxonomy" id="3755"/>
    <lineage>
        <taxon>Eukaryota</taxon>
        <taxon>Viridiplantae</taxon>
        <taxon>Streptophyta</taxon>
        <taxon>Embryophyta</taxon>
        <taxon>Tracheophyta</taxon>
        <taxon>Spermatophyta</taxon>
        <taxon>Magnoliopsida</taxon>
        <taxon>eudicotyledons</taxon>
        <taxon>Gunneridae</taxon>
        <taxon>Pentapetalae</taxon>
        <taxon>rosids</taxon>
        <taxon>fabids</taxon>
        <taxon>Rosales</taxon>
        <taxon>Rosaceae</taxon>
        <taxon>Amygdaloideae</taxon>
        <taxon>Amygdaleae</taxon>
        <taxon>Prunus</taxon>
    </lineage>
</organism>
<evidence type="ECO:0000313" key="3">
    <source>
        <dbReference type="EMBL" id="BBN67660.1"/>
    </source>
</evidence>
<reference evidence="3" key="1">
    <citation type="journal article" date="2019" name="Science">
        <title>Mutation of a bHLH transcription factor allowed almond domestication.</title>
        <authorList>
            <person name="Sanchez-Perez R."/>
            <person name="Pavan S."/>
            <person name="Mazzeo R."/>
            <person name="Moldovan C."/>
            <person name="Aiese Cigliano R."/>
            <person name="Del Cueto J."/>
            <person name="Ricciardi F."/>
            <person name="Lotti C."/>
            <person name="Ricciardi L."/>
            <person name="Dicenta F."/>
            <person name="Lopez-Marques R.L."/>
            <person name="Lindberg Moller B."/>
        </authorList>
    </citation>
    <scope>NUCLEOTIDE SEQUENCE</scope>
</reference>
<dbReference type="InterPro" id="IPR045093">
    <property type="entry name" value="Cullin"/>
</dbReference>
<dbReference type="FunFam" id="1.20.1310.10:FF:000001">
    <property type="entry name" value="Cullin 3"/>
    <property type="match status" value="1"/>
</dbReference>
<comment type="similarity">
    <text evidence="1">Belongs to the cullin family.</text>
</comment>
<dbReference type="Pfam" id="PF00888">
    <property type="entry name" value="Cullin"/>
    <property type="match status" value="1"/>
</dbReference>
<dbReference type="EMBL" id="AP020484">
    <property type="protein sequence ID" value="BBN67660.1"/>
    <property type="molecule type" value="Genomic_DNA"/>
</dbReference>
<evidence type="ECO:0000256" key="1">
    <source>
        <dbReference type="ARBA" id="ARBA00006019"/>
    </source>
</evidence>
<feature type="domain" description="Cullin N-terminal" evidence="2">
    <location>
        <begin position="157"/>
        <end position="397"/>
    </location>
</feature>
<dbReference type="FunFam" id="1.20.1310.10:FF:000021">
    <property type="entry name" value="Cullin-1, putative"/>
    <property type="match status" value="1"/>
</dbReference>